<protein>
    <submittedName>
        <fullName evidence="1">Uncharacterized protein</fullName>
    </submittedName>
</protein>
<name>A0A1F6F3J7_9BACT</name>
<organism evidence="1 2">
    <name type="scientific">Candidatus Kaiserbacteria bacterium RIFCSPLOWO2_01_FULL_54_13</name>
    <dbReference type="NCBI Taxonomy" id="1798512"/>
    <lineage>
        <taxon>Bacteria</taxon>
        <taxon>Candidatus Kaiseribacteriota</taxon>
    </lineage>
</organism>
<dbReference type="AlphaFoldDB" id="A0A1F6F3J7"/>
<evidence type="ECO:0000313" key="1">
    <source>
        <dbReference type="EMBL" id="OGG80438.1"/>
    </source>
</evidence>
<dbReference type="Proteomes" id="UP000177372">
    <property type="component" value="Unassembled WGS sequence"/>
</dbReference>
<sequence length="227" mass="25033">MDFAKRSPLVLSRAARFARLKCEVGAEDFLEGGFFGGDIVSFCYFVQHLRVSYPLTERLEPRGSVPLQPPDLLLRRPPLGHKRPLPLKVSVALYVLLHIEVGQAARFLVYTGDCGSQFADSPLRYFSGLLLVLVGESKHLLCPALRRGVAGEQSRQLDFQRLPAYCALRAGAAFFRTAIVEVAMDVAVLLTLHDNLSRDGTAALATPQKPAAEGLWVFLRFLRVAAL</sequence>
<comment type="caution">
    <text evidence="1">The sequence shown here is derived from an EMBL/GenBank/DDBJ whole genome shotgun (WGS) entry which is preliminary data.</text>
</comment>
<reference evidence="1 2" key="1">
    <citation type="journal article" date="2016" name="Nat. Commun.">
        <title>Thousands of microbial genomes shed light on interconnected biogeochemical processes in an aquifer system.</title>
        <authorList>
            <person name="Anantharaman K."/>
            <person name="Brown C.T."/>
            <person name="Hug L.A."/>
            <person name="Sharon I."/>
            <person name="Castelle C.J."/>
            <person name="Probst A.J."/>
            <person name="Thomas B.C."/>
            <person name="Singh A."/>
            <person name="Wilkins M.J."/>
            <person name="Karaoz U."/>
            <person name="Brodie E.L."/>
            <person name="Williams K.H."/>
            <person name="Hubbard S.S."/>
            <person name="Banfield J.F."/>
        </authorList>
    </citation>
    <scope>NUCLEOTIDE SEQUENCE [LARGE SCALE GENOMIC DNA]</scope>
</reference>
<proteinExistence type="predicted"/>
<accession>A0A1F6F3J7</accession>
<dbReference type="EMBL" id="MFLZ01000008">
    <property type="protein sequence ID" value="OGG80438.1"/>
    <property type="molecule type" value="Genomic_DNA"/>
</dbReference>
<gene>
    <name evidence="1" type="ORF">A3A39_02700</name>
</gene>
<evidence type="ECO:0000313" key="2">
    <source>
        <dbReference type="Proteomes" id="UP000177372"/>
    </source>
</evidence>